<organism evidence="1 2">
    <name type="scientific">Leptolyngbya boryana NIES-2135</name>
    <dbReference type="NCBI Taxonomy" id="1973484"/>
    <lineage>
        <taxon>Bacteria</taxon>
        <taxon>Bacillati</taxon>
        <taxon>Cyanobacteriota</taxon>
        <taxon>Cyanophyceae</taxon>
        <taxon>Leptolyngbyales</taxon>
        <taxon>Leptolyngbyaceae</taxon>
        <taxon>Leptolyngbya group</taxon>
        <taxon>Leptolyngbya</taxon>
    </lineage>
</organism>
<gene>
    <name evidence="1" type="ORF">NIES2135_47970</name>
</gene>
<dbReference type="Proteomes" id="UP000217895">
    <property type="component" value="Chromosome"/>
</dbReference>
<dbReference type="AlphaFoldDB" id="A0A1Z4JMD1"/>
<sequence>MPLAPRLPTHRHWNTLNAYLRPLGDKQMEIDEFLNNWDVSREELAFICDCSLTTVNHWFSQGEHRRIPTDKHKQRLALAHHIWITIESEPEYLQTLRQMYHKQRRREEKE</sequence>
<protein>
    <submittedName>
        <fullName evidence="1">Uncharacterized protein</fullName>
    </submittedName>
</protein>
<evidence type="ECO:0000313" key="2">
    <source>
        <dbReference type="Proteomes" id="UP000217895"/>
    </source>
</evidence>
<accession>A0A1Z4JMD1</accession>
<keyword evidence="2" id="KW-1185">Reference proteome</keyword>
<proteinExistence type="predicted"/>
<name>A0A1Z4JMD1_LEPBY</name>
<dbReference type="EMBL" id="AP018203">
    <property type="protein sequence ID" value="BAY57924.1"/>
    <property type="molecule type" value="Genomic_DNA"/>
</dbReference>
<reference evidence="1 2" key="1">
    <citation type="submission" date="2017-06" db="EMBL/GenBank/DDBJ databases">
        <title>Genome sequencing of cyanobaciteial culture collection at National Institute for Environmental Studies (NIES).</title>
        <authorList>
            <person name="Hirose Y."/>
            <person name="Shimura Y."/>
            <person name="Fujisawa T."/>
            <person name="Nakamura Y."/>
            <person name="Kawachi M."/>
        </authorList>
    </citation>
    <scope>NUCLEOTIDE SEQUENCE [LARGE SCALE GENOMIC DNA]</scope>
    <source>
        <strain evidence="1 2">NIES-2135</strain>
    </source>
</reference>
<evidence type="ECO:0000313" key="1">
    <source>
        <dbReference type="EMBL" id="BAY57924.1"/>
    </source>
</evidence>